<sequence>MKKYAVIYRSVLMENLQYAVNIAFGFISYFIFIFVFICLWNYMYASPGELIAGYTKEQMIWYVMITEGMWFGTRSATVTRQAATDIRNGNIAYLMNKPYHYTLYVLTKYTAEWGIRLPMYAALSISMGLTMVGRLPGFRPISLLATVPVILLGITINAVFKLSISLISFWIEDSNPFQWLYDKMLLVIGTIFPVEIFPAALQPFFKLTPIYTVCYGPAKLVVDFSWEKFLEIVAAQMIYLAIGCGLMFFLYGKGVKKLHVNGG</sequence>
<evidence type="ECO:0000313" key="2">
    <source>
        <dbReference type="EMBL" id="SOY27704.1"/>
    </source>
</evidence>
<reference evidence="2 3" key="1">
    <citation type="submission" date="2018-01" db="EMBL/GenBank/DDBJ databases">
        <authorList>
            <person name="Gaut B.S."/>
            <person name="Morton B.R."/>
            <person name="Clegg M.T."/>
            <person name="Duvall M.R."/>
        </authorList>
    </citation>
    <scope>NUCLEOTIDE SEQUENCE [LARGE SCALE GENOMIC DNA]</scope>
    <source>
        <strain evidence="2">GP69</strain>
    </source>
</reference>
<feature type="transmembrane region" description="Helical" evidence="1">
    <location>
        <begin position="229"/>
        <end position="251"/>
    </location>
</feature>
<dbReference type="PANTHER" id="PTHR36832">
    <property type="entry name" value="SLR1174 PROTEIN-RELATED"/>
    <property type="match status" value="1"/>
</dbReference>
<evidence type="ECO:0000313" key="3">
    <source>
        <dbReference type="Proteomes" id="UP000236311"/>
    </source>
</evidence>
<organism evidence="2 3">
    <name type="scientific">Acetatifactor muris</name>
    <dbReference type="NCBI Taxonomy" id="879566"/>
    <lineage>
        <taxon>Bacteria</taxon>
        <taxon>Bacillati</taxon>
        <taxon>Bacillota</taxon>
        <taxon>Clostridia</taxon>
        <taxon>Lachnospirales</taxon>
        <taxon>Lachnospiraceae</taxon>
        <taxon>Acetatifactor</taxon>
    </lineage>
</organism>
<feature type="transmembrane region" description="Helical" evidence="1">
    <location>
        <begin position="117"/>
        <end position="135"/>
    </location>
</feature>
<keyword evidence="3" id="KW-1185">Reference proteome</keyword>
<keyword evidence="1" id="KW-0472">Membrane</keyword>
<dbReference type="OrthoDB" id="9783401at2"/>
<dbReference type="PANTHER" id="PTHR36832:SF1">
    <property type="entry name" value="SLR1174 PROTEIN"/>
    <property type="match status" value="1"/>
</dbReference>
<dbReference type="RefSeq" id="WP_103237825.1">
    <property type="nucleotide sequence ID" value="NZ_CANRXC010000074.1"/>
</dbReference>
<keyword evidence="1" id="KW-1133">Transmembrane helix</keyword>
<gene>
    <name evidence="2" type="ORF">AMURIS_00408</name>
</gene>
<feature type="transmembrane region" description="Helical" evidence="1">
    <location>
        <begin position="18"/>
        <end position="40"/>
    </location>
</feature>
<evidence type="ECO:0008006" key="4">
    <source>
        <dbReference type="Google" id="ProtNLM"/>
    </source>
</evidence>
<feature type="transmembrane region" description="Helical" evidence="1">
    <location>
        <begin position="141"/>
        <end position="160"/>
    </location>
</feature>
<accession>A0A2K4ZB65</accession>
<keyword evidence="1" id="KW-0812">Transmembrane</keyword>
<proteinExistence type="predicted"/>
<protein>
    <recommendedName>
        <fullName evidence="4">ABC-2 type transporter</fullName>
    </recommendedName>
</protein>
<feature type="transmembrane region" description="Helical" evidence="1">
    <location>
        <begin position="180"/>
        <end position="201"/>
    </location>
</feature>
<name>A0A2K4ZB65_9FIRM</name>
<dbReference type="Proteomes" id="UP000236311">
    <property type="component" value="Unassembled WGS sequence"/>
</dbReference>
<evidence type="ECO:0000256" key="1">
    <source>
        <dbReference type="SAM" id="Phobius"/>
    </source>
</evidence>
<dbReference type="EMBL" id="OFSM01000002">
    <property type="protein sequence ID" value="SOY27704.1"/>
    <property type="molecule type" value="Genomic_DNA"/>
</dbReference>
<dbReference type="AlphaFoldDB" id="A0A2K4ZB65"/>